<dbReference type="EMBL" id="CM047901">
    <property type="protein sequence ID" value="KAJ0096807.1"/>
    <property type="molecule type" value="Genomic_DNA"/>
</dbReference>
<name>A0ACC1BCZ4_9ROSI</name>
<gene>
    <name evidence="1" type="ORF">Patl1_28774</name>
</gene>
<reference evidence="2" key="1">
    <citation type="journal article" date="2023" name="G3 (Bethesda)">
        <title>Genome assembly and association tests identify interacting loci associated with vigor, precocity, and sex in interspecific pistachio rootstocks.</title>
        <authorList>
            <person name="Palmer W."/>
            <person name="Jacygrad E."/>
            <person name="Sagayaradj S."/>
            <person name="Cavanaugh K."/>
            <person name="Han R."/>
            <person name="Bertier L."/>
            <person name="Beede B."/>
            <person name="Kafkas S."/>
            <person name="Golino D."/>
            <person name="Preece J."/>
            <person name="Michelmore R."/>
        </authorList>
    </citation>
    <scope>NUCLEOTIDE SEQUENCE [LARGE SCALE GENOMIC DNA]</scope>
</reference>
<evidence type="ECO:0000313" key="1">
    <source>
        <dbReference type="EMBL" id="KAJ0096807.1"/>
    </source>
</evidence>
<dbReference type="Proteomes" id="UP001164250">
    <property type="component" value="Chromosome 5"/>
</dbReference>
<organism evidence="1 2">
    <name type="scientific">Pistacia atlantica</name>
    <dbReference type="NCBI Taxonomy" id="434234"/>
    <lineage>
        <taxon>Eukaryota</taxon>
        <taxon>Viridiplantae</taxon>
        <taxon>Streptophyta</taxon>
        <taxon>Embryophyta</taxon>
        <taxon>Tracheophyta</taxon>
        <taxon>Spermatophyta</taxon>
        <taxon>Magnoliopsida</taxon>
        <taxon>eudicotyledons</taxon>
        <taxon>Gunneridae</taxon>
        <taxon>Pentapetalae</taxon>
        <taxon>rosids</taxon>
        <taxon>malvids</taxon>
        <taxon>Sapindales</taxon>
        <taxon>Anacardiaceae</taxon>
        <taxon>Pistacia</taxon>
    </lineage>
</organism>
<sequence>MARWSIGNQLSHPPNSNYTYKFQTKDQIGTYMYFPSTLMHRAAGGYGGLNVYQRPRIPIPYPTPNGDFTLLIGDWFKTNHKTLQQTLDSGKSLPFPDGVLINGQAHTTFSGDQGHT</sequence>
<keyword evidence="2" id="KW-1185">Reference proteome</keyword>
<evidence type="ECO:0000313" key="2">
    <source>
        <dbReference type="Proteomes" id="UP001164250"/>
    </source>
</evidence>
<accession>A0ACC1BCZ4</accession>
<protein>
    <submittedName>
        <fullName evidence="1">Uncharacterized protein</fullName>
    </submittedName>
</protein>
<comment type="caution">
    <text evidence="1">The sequence shown here is derived from an EMBL/GenBank/DDBJ whole genome shotgun (WGS) entry which is preliminary data.</text>
</comment>
<proteinExistence type="predicted"/>